<dbReference type="OrthoDB" id="2472646at2"/>
<organism evidence="2 3">
    <name type="scientific">Bacillus nakamurai</name>
    <dbReference type="NCBI Taxonomy" id="1793963"/>
    <lineage>
        <taxon>Bacteria</taxon>
        <taxon>Bacillati</taxon>
        <taxon>Bacillota</taxon>
        <taxon>Bacilli</taxon>
        <taxon>Bacillales</taxon>
        <taxon>Bacillaceae</taxon>
        <taxon>Bacillus</taxon>
    </lineage>
</organism>
<dbReference type="InterPro" id="IPR036388">
    <property type="entry name" value="WH-like_DNA-bd_sf"/>
</dbReference>
<dbReference type="GO" id="GO:0006352">
    <property type="term" value="P:DNA-templated transcription initiation"/>
    <property type="evidence" value="ECO:0007669"/>
    <property type="project" value="InterPro"/>
</dbReference>
<dbReference type="STRING" id="1793963.AXI58_18505"/>
<dbReference type="SUPFAM" id="SSF88659">
    <property type="entry name" value="Sigma3 and sigma4 domains of RNA polymerase sigma factors"/>
    <property type="match status" value="1"/>
</dbReference>
<reference evidence="3" key="1">
    <citation type="submission" date="2016-02" db="EMBL/GenBank/DDBJ databases">
        <authorList>
            <person name="Dunlap C."/>
        </authorList>
    </citation>
    <scope>NUCLEOTIDE SEQUENCE [LARGE SCALE GENOMIC DNA]</scope>
    <source>
        <strain evidence="3">NRRL B-41092</strain>
    </source>
</reference>
<proteinExistence type="predicted"/>
<evidence type="ECO:0000313" key="2">
    <source>
        <dbReference type="EMBL" id="KXZ17732.1"/>
    </source>
</evidence>
<gene>
    <name evidence="2" type="ORF">AXI58_18505</name>
</gene>
<protein>
    <submittedName>
        <fullName evidence="2">RNA polymerase subunit sigma</fullName>
    </submittedName>
</protein>
<dbReference type="GO" id="GO:0016987">
    <property type="term" value="F:sigma factor activity"/>
    <property type="evidence" value="ECO:0007669"/>
    <property type="project" value="InterPro"/>
</dbReference>
<feature type="domain" description="RNA polymerase sigma-70 region 4" evidence="1">
    <location>
        <begin position="63"/>
        <end position="106"/>
    </location>
</feature>
<evidence type="ECO:0000313" key="3">
    <source>
        <dbReference type="Proteomes" id="UP000075430"/>
    </source>
</evidence>
<dbReference type="RefSeq" id="WP_061522234.1">
    <property type="nucleotide sequence ID" value="NZ_JARLZY010000011.1"/>
</dbReference>
<name>A0A150F7W6_9BACI</name>
<comment type="caution">
    <text evidence="2">The sequence shown here is derived from an EMBL/GenBank/DDBJ whole genome shotgun (WGS) entry which is preliminary data.</text>
</comment>
<dbReference type="Pfam" id="PF04545">
    <property type="entry name" value="Sigma70_r4"/>
    <property type="match status" value="1"/>
</dbReference>
<dbReference type="Gene3D" id="1.10.10.10">
    <property type="entry name" value="Winged helix-like DNA-binding domain superfamily/Winged helix DNA-binding domain"/>
    <property type="match status" value="1"/>
</dbReference>
<dbReference type="EMBL" id="LSBA01000019">
    <property type="protein sequence ID" value="KXZ17732.1"/>
    <property type="molecule type" value="Genomic_DNA"/>
</dbReference>
<keyword evidence="3" id="KW-1185">Reference proteome</keyword>
<dbReference type="Proteomes" id="UP000075430">
    <property type="component" value="Unassembled WGS sequence"/>
</dbReference>
<accession>A0A150F7W6</accession>
<dbReference type="AlphaFoldDB" id="A0A150F7W6"/>
<sequence length="123" mass="13881">MGSATNRPDQHRKYEADYKLNDSEGVRSLLRDYHKLCHSRINGDYAASDILLDLEDAIDAAMLTALQKRALTLIYIEDLTQREAADEMGIERSVVSKHVTAAVNKIAEIYAYWADRGEGYCVN</sequence>
<dbReference type="InterPro" id="IPR013324">
    <property type="entry name" value="RNA_pol_sigma_r3/r4-like"/>
</dbReference>
<evidence type="ECO:0000259" key="1">
    <source>
        <dbReference type="Pfam" id="PF04545"/>
    </source>
</evidence>
<dbReference type="GO" id="GO:0003677">
    <property type="term" value="F:DNA binding"/>
    <property type="evidence" value="ECO:0007669"/>
    <property type="project" value="InterPro"/>
</dbReference>
<dbReference type="InterPro" id="IPR007630">
    <property type="entry name" value="RNA_pol_sigma70_r4"/>
</dbReference>